<name>R7Q7Y3_CHOCR</name>
<dbReference type="PROSITE" id="PS00107">
    <property type="entry name" value="PROTEIN_KINASE_ATP"/>
    <property type="match status" value="1"/>
</dbReference>
<keyword evidence="14" id="KW-1185">Reference proteome</keyword>
<reference evidence="14" key="1">
    <citation type="journal article" date="2013" name="Proc. Natl. Acad. Sci. U.S.A.">
        <title>Genome structure and metabolic features in the red seaweed Chondrus crispus shed light on evolution of the Archaeplastida.</title>
        <authorList>
            <person name="Collen J."/>
            <person name="Porcel B."/>
            <person name="Carre W."/>
            <person name="Ball S.G."/>
            <person name="Chaparro C."/>
            <person name="Tonon T."/>
            <person name="Barbeyron T."/>
            <person name="Michel G."/>
            <person name="Noel B."/>
            <person name="Valentin K."/>
            <person name="Elias M."/>
            <person name="Artiguenave F."/>
            <person name="Arun A."/>
            <person name="Aury J.M."/>
            <person name="Barbosa-Neto J.F."/>
            <person name="Bothwell J.H."/>
            <person name="Bouget F.Y."/>
            <person name="Brillet L."/>
            <person name="Cabello-Hurtado F."/>
            <person name="Capella-Gutierrez S."/>
            <person name="Charrier B."/>
            <person name="Cladiere L."/>
            <person name="Cock J.M."/>
            <person name="Coelho S.M."/>
            <person name="Colleoni C."/>
            <person name="Czjzek M."/>
            <person name="Da Silva C."/>
            <person name="Delage L."/>
            <person name="Denoeud F."/>
            <person name="Deschamps P."/>
            <person name="Dittami S.M."/>
            <person name="Gabaldon T."/>
            <person name="Gachon C.M."/>
            <person name="Groisillier A."/>
            <person name="Herve C."/>
            <person name="Jabbari K."/>
            <person name="Katinka M."/>
            <person name="Kloareg B."/>
            <person name="Kowalczyk N."/>
            <person name="Labadie K."/>
            <person name="Leblanc C."/>
            <person name="Lopez P.J."/>
            <person name="McLachlan D.H."/>
            <person name="Meslet-Cladiere L."/>
            <person name="Moustafa A."/>
            <person name="Nehr Z."/>
            <person name="Nyvall Collen P."/>
            <person name="Panaud O."/>
            <person name="Partensky F."/>
            <person name="Poulain J."/>
            <person name="Rensing S.A."/>
            <person name="Rousvoal S."/>
            <person name="Samson G."/>
            <person name="Symeonidi A."/>
            <person name="Weissenbach J."/>
            <person name="Zambounis A."/>
            <person name="Wincker P."/>
            <person name="Boyen C."/>
        </authorList>
    </citation>
    <scope>NUCLEOTIDE SEQUENCE [LARGE SCALE GENOMIC DNA]</scope>
    <source>
        <strain evidence="14">cv. Stackhouse</strain>
    </source>
</reference>
<protein>
    <recommendedName>
        <fullName evidence="1">non-specific serine/threonine protein kinase</fullName>
        <ecNumber evidence="1">2.7.11.1</ecNumber>
    </recommendedName>
</protein>
<feature type="binding site" evidence="9">
    <location>
        <position position="37"/>
    </location>
    <ligand>
        <name>ATP</name>
        <dbReference type="ChEBI" id="CHEBI:30616"/>
    </ligand>
</feature>
<evidence type="ECO:0000256" key="3">
    <source>
        <dbReference type="ARBA" id="ARBA00022679"/>
    </source>
</evidence>
<dbReference type="PANTHER" id="PTHR43895">
    <property type="entry name" value="CALCIUM/CALMODULIN-DEPENDENT PROTEIN KINASE KINASE-RELATED"/>
    <property type="match status" value="1"/>
</dbReference>
<dbReference type="GO" id="GO:0005524">
    <property type="term" value="F:ATP binding"/>
    <property type="evidence" value="ECO:0007669"/>
    <property type="project" value="UniProtKB-UniRule"/>
</dbReference>
<evidence type="ECO:0000256" key="5">
    <source>
        <dbReference type="ARBA" id="ARBA00022777"/>
    </source>
</evidence>
<comment type="similarity">
    <text evidence="10">Belongs to the protein kinase superfamily.</text>
</comment>
<feature type="compositionally biased region" description="Pro residues" evidence="11">
    <location>
        <begin position="324"/>
        <end position="337"/>
    </location>
</feature>
<dbReference type="PROSITE" id="PS50011">
    <property type="entry name" value="PROTEIN_KINASE_DOM"/>
    <property type="match status" value="1"/>
</dbReference>
<keyword evidence="2 10" id="KW-0723">Serine/threonine-protein kinase</keyword>
<feature type="region of interest" description="Disordered" evidence="11">
    <location>
        <begin position="275"/>
        <end position="337"/>
    </location>
</feature>
<dbReference type="Gene3D" id="1.10.510.10">
    <property type="entry name" value="Transferase(Phosphotransferase) domain 1"/>
    <property type="match status" value="1"/>
</dbReference>
<evidence type="ECO:0000256" key="9">
    <source>
        <dbReference type="PROSITE-ProRule" id="PRU10141"/>
    </source>
</evidence>
<evidence type="ECO:0000259" key="12">
    <source>
        <dbReference type="PROSITE" id="PS50011"/>
    </source>
</evidence>
<evidence type="ECO:0000256" key="8">
    <source>
        <dbReference type="ARBA" id="ARBA00048679"/>
    </source>
</evidence>
<evidence type="ECO:0000256" key="11">
    <source>
        <dbReference type="SAM" id="MobiDB-lite"/>
    </source>
</evidence>
<dbReference type="KEGG" id="ccp:CHC_T00009299001"/>
<dbReference type="InterPro" id="IPR000719">
    <property type="entry name" value="Prot_kinase_dom"/>
</dbReference>
<keyword evidence="3" id="KW-0808">Transferase</keyword>
<accession>R7Q7Y3</accession>
<comment type="catalytic activity">
    <reaction evidence="7">
        <text>L-threonyl-[protein] + ATP = O-phospho-L-threonyl-[protein] + ADP + H(+)</text>
        <dbReference type="Rhea" id="RHEA:46608"/>
        <dbReference type="Rhea" id="RHEA-COMP:11060"/>
        <dbReference type="Rhea" id="RHEA-COMP:11605"/>
        <dbReference type="ChEBI" id="CHEBI:15378"/>
        <dbReference type="ChEBI" id="CHEBI:30013"/>
        <dbReference type="ChEBI" id="CHEBI:30616"/>
        <dbReference type="ChEBI" id="CHEBI:61977"/>
        <dbReference type="ChEBI" id="CHEBI:456216"/>
        <dbReference type="EC" id="2.7.11.1"/>
    </reaction>
</comment>
<dbReference type="FunFam" id="3.30.200.20:FF:000003">
    <property type="entry name" value="Non-specific serine/threonine protein kinase"/>
    <property type="match status" value="1"/>
</dbReference>
<evidence type="ECO:0000256" key="4">
    <source>
        <dbReference type="ARBA" id="ARBA00022741"/>
    </source>
</evidence>
<gene>
    <name evidence="13" type="ORF">CHC_T00009299001</name>
</gene>
<dbReference type="Gramene" id="CDF33575">
    <property type="protein sequence ID" value="CDF33575"/>
    <property type="gene ID" value="CHC_T00009299001"/>
</dbReference>
<dbReference type="OrthoDB" id="193931at2759"/>
<feature type="domain" description="Protein kinase" evidence="12">
    <location>
        <begin position="8"/>
        <end position="265"/>
    </location>
</feature>
<evidence type="ECO:0000256" key="7">
    <source>
        <dbReference type="ARBA" id="ARBA00047899"/>
    </source>
</evidence>
<dbReference type="GO" id="GO:0004674">
    <property type="term" value="F:protein serine/threonine kinase activity"/>
    <property type="evidence" value="ECO:0007669"/>
    <property type="project" value="UniProtKB-KW"/>
</dbReference>
<evidence type="ECO:0000256" key="2">
    <source>
        <dbReference type="ARBA" id="ARBA00022527"/>
    </source>
</evidence>
<dbReference type="SMART" id="SM00220">
    <property type="entry name" value="S_TKc"/>
    <property type="match status" value="1"/>
</dbReference>
<dbReference type="EMBL" id="HG001650">
    <property type="protein sequence ID" value="CDF33575.1"/>
    <property type="molecule type" value="Genomic_DNA"/>
</dbReference>
<dbReference type="RefSeq" id="XP_005713378.1">
    <property type="nucleotide sequence ID" value="XM_005713321.1"/>
</dbReference>
<dbReference type="Pfam" id="PF00069">
    <property type="entry name" value="Pkinase"/>
    <property type="match status" value="1"/>
</dbReference>
<evidence type="ECO:0000313" key="14">
    <source>
        <dbReference type="Proteomes" id="UP000012073"/>
    </source>
</evidence>
<organism evidence="13 14">
    <name type="scientific">Chondrus crispus</name>
    <name type="common">Carrageen Irish moss</name>
    <name type="synonym">Polymorpha crispa</name>
    <dbReference type="NCBI Taxonomy" id="2769"/>
    <lineage>
        <taxon>Eukaryota</taxon>
        <taxon>Rhodophyta</taxon>
        <taxon>Florideophyceae</taxon>
        <taxon>Rhodymeniophycidae</taxon>
        <taxon>Gigartinales</taxon>
        <taxon>Gigartinaceae</taxon>
        <taxon>Chondrus</taxon>
    </lineage>
</organism>
<evidence type="ECO:0000256" key="1">
    <source>
        <dbReference type="ARBA" id="ARBA00012513"/>
    </source>
</evidence>
<keyword evidence="6 9" id="KW-0067">ATP-binding</keyword>
<comment type="catalytic activity">
    <reaction evidence="8">
        <text>L-seryl-[protein] + ATP = O-phospho-L-seryl-[protein] + ADP + H(+)</text>
        <dbReference type="Rhea" id="RHEA:17989"/>
        <dbReference type="Rhea" id="RHEA-COMP:9863"/>
        <dbReference type="Rhea" id="RHEA-COMP:11604"/>
        <dbReference type="ChEBI" id="CHEBI:15378"/>
        <dbReference type="ChEBI" id="CHEBI:29999"/>
        <dbReference type="ChEBI" id="CHEBI:30616"/>
        <dbReference type="ChEBI" id="CHEBI:83421"/>
        <dbReference type="ChEBI" id="CHEBI:456216"/>
        <dbReference type="EC" id="2.7.11.1"/>
    </reaction>
</comment>
<feature type="compositionally biased region" description="Basic and acidic residues" evidence="11">
    <location>
        <begin position="307"/>
        <end position="320"/>
    </location>
</feature>
<dbReference type="EC" id="2.7.11.1" evidence="1"/>
<dbReference type="AlphaFoldDB" id="R7Q7Y3"/>
<sequence>MGSRVGPYIVTSTLGQGTFGKVKLAQHQETGIEYAIKILDKSDIKANELTVNVRREIAIMKALNHNNIVNLREVLSSKTKLYIVMDLVRGGELFEQIERRGELDEKLARKYFQQLIDGVDYCHRRGVCHRDLKPENLLVDENGTLKITDFGVSSMKGGVSGSDLLYTACGTPYYCAPEIINGAEEGYSGVKIDAWSCGIILFLLLTGTLPFQNEDMTKLYEQINRCKVEYPSWMPADAKNLIAQLLEKDPDKRYSLENVKGHSWFLVDYEGTDNDVNRRSTERSNNSSNSSRESRRAPRVNSRSGSRSRDRLDRNRRSAEMAHPAPPPAPAPAPEPAPVLRDVVAEFGDKDLEDLITAALPGKPQKRIDDVVTKLSELDIDCAEDIQFLAETLREPTNLTTWLEDKSQLPSVTCMRISRFFFN</sequence>
<dbReference type="Proteomes" id="UP000012073">
    <property type="component" value="Unassembled WGS sequence"/>
</dbReference>
<dbReference type="PANTHER" id="PTHR43895:SF32">
    <property type="entry name" value="SERINE_THREONINE-PROTEIN KINASE CHK1"/>
    <property type="match status" value="1"/>
</dbReference>
<dbReference type="FunFam" id="1.10.510.10:FF:000571">
    <property type="entry name" value="Maternal embryonic leucine zipper kinase"/>
    <property type="match status" value="1"/>
</dbReference>
<dbReference type="InterPro" id="IPR008271">
    <property type="entry name" value="Ser/Thr_kinase_AS"/>
</dbReference>
<dbReference type="STRING" id="2769.R7Q7Y3"/>
<dbReference type="GO" id="GO:0007165">
    <property type="term" value="P:signal transduction"/>
    <property type="evidence" value="ECO:0007669"/>
    <property type="project" value="TreeGrafter"/>
</dbReference>
<evidence type="ECO:0000256" key="6">
    <source>
        <dbReference type="ARBA" id="ARBA00022840"/>
    </source>
</evidence>
<dbReference type="GeneID" id="17321094"/>
<dbReference type="InterPro" id="IPR017441">
    <property type="entry name" value="Protein_kinase_ATP_BS"/>
</dbReference>
<keyword evidence="4 9" id="KW-0547">Nucleotide-binding</keyword>
<keyword evidence="5 13" id="KW-0418">Kinase</keyword>
<evidence type="ECO:0000256" key="10">
    <source>
        <dbReference type="RuleBase" id="RU000304"/>
    </source>
</evidence>
<dbReference type="SUPFAM" id="SSF56112">
    <property type="entry name" value="Protein kinase-like (PK-like)"/>
    <property type="match status" value="1"/>
</dbReference>
<proteinExistence type="inferred from homology"/>
<dbReference type="CDD" id="cd14003">
    <property type="entry name" value="STKc_AMPK-like"/>
    <property type="match status" value="1"/>
</dbReference>
<dbReference type="OMA" id="MSVIYCL"/>
<dbReference type="InterPro" id="IPR011009">
    <property type="entry name" value="Kinase-like_dom_sf"/>
</dbReference>
<evidence type="ECO:0000313" key="13">
    <source>
        <dbReference type="EMBL" id="CDF33575.1"/>
    </source>
</evidence>
<dbReference type="PROSITE" id="PS00108">
    <property type="entry name" value="PROTEIN_KINASE_ST"/>
    <property type="match status" value="1"/>
</dbReference>